<accession>A0A0G1HFN0</accession>
<evidence type="ECO:0000313" key="2">
    <source>
        <dbReference type="EMBL" id="KKT45690.1"/>
    </source>
</evidence>
<evidence type="ECO:0000256" key="1">
    <source>
        <dbReference type="SAM" id="SignalP"/>
    </source>
</evidence>
<reference evidence="2 3" key="1">
    <citation type="journal article" date="2015" name="Nature">
        <title>rRNA introns, odd ribosomes, and small enigmatic genomes across a large radiation of phyla.</title>
        <authorList>
            <person name="Brown C.T."/>
            <person name="Hug L.A."/>
            <person name="Thomas B.C."/>
            <person name="Sharon I."/>
            <person name="Castelle C.J."/>
            <person name="Singh A."/>
            <person name="Wilkins M.J."/>
            <person name="Williams K.H."/>
            <person name="Banfield J.F."/>
        </authorList>
    </citation>
    <scope>NUCLEOTIDE SEQUENCE [LARGE SCALE GENOMIC DNA]</scope>
</reference>
<name>A0A0G1HFN0_9BACT</name>
<evidence type="ECO:0000313" key="3">
    <source>
        <dbReference type="Proteomes" id="UP000033861"/>
    </source>
</evidence>
<dbReference type="STRING" id="1618404.UW35_C0033G0006"/>
<feature type="chain" id="PRO_5002537446" evidence="1">
    <location>
        <begin position="23"/>
        <end position="205"/>
    </location>
</feature>
<dbReference type="EMBL" id="LCHZ01000033">
    <property type="protein sequence ID" value="KKT45690.1"/>
    <property type="molecule type" value="Genomic_DNA"/>
</dbReference>
<keyword evidence="1" id="KW-0732">Signal</keyword>
<organism evidence="2 3">
    <name type="scientific">Candidatus Collierbacteria bacterium GW2011_GWF2_44_15</name>
    <dbReference type="NCBI Taxonomy" id="1618404"/>
    <lineage>
        <taxon>Bacteria</taxon>
        <taxon>Candidatus Collieribacteriota</taxon>
    </lineage>
</organism>
<dbReference type="AlphaFoldDB" id="A0A0G1HFN0"/>
<gene>
    <name evidence="2" type="ORF">UW35_C0033G0006</name>
</gene>
<dbReference type="Proteomes" id="UP000033861">
    <property type="component" value="Unassembled WGS sequence"/>
</dbReference>
<proteinExistence type="predicted"/>
<dbReference type="PROSITE" id="PS51257">
    <property type="entry name" value="PROKAR_LIPOPROTEIN"/>
    <property type="match status" value="1"/>
</dbReference>
<feature type="signal peptide" evidence="1">
    <location>
        <begin position="1"/>
        <end position="22"/>
    </location>
</feature>
<comment type="caution">
    <text evidence="2">The sequence shown here is derived from an EMBL/GenBank/DDBJ whole genome shotgun (WGS) entry which is preliminary data.</text>
</comment>
<protein>
    <submittedName>
        <fullName evidence="2">Uncharacterized protein</fullName>
    </submittedName>
</protein>
<sequence length="205" mass="23251">MKIRFLLVFLLVAFSLSCSLFTAFPKPGEPTSTSTPVGTPEETTWYFGNNTQIEVNDRFTLVNNSALRLNFESTVFQFSLAEFLNKVNDSDIQVEVILVPEKEFDATTDGLDQIQVEKVGDLYTVSIYVGSMVERLNENYSQSAVNYTILEINYDVITGLVEVGLAEGLYTEDEARKIRSWYINTQFTYVYVPFLMMQFSLGDNA</sequence>